<dbReference type="Proteomes" id="UP000280444">
    <property type="component" value="Unassembled WGS sequence"/>
</dbReference>
<feature type="transmembrane region" description="Helical" evidence="11">
    <location>
        <begin position="323"/>
        <end position="343"/>
    </location>
</feature>
<proteinExistence type="inferred from homology"/>
<dbReference type="GO" id="GO:0004222">
    <property type="term" value="F:metalloendopeptidase activity"/>
    <property type="evidence" value="ECO:0007669"/>
    <property type="project" value="InterPro"/>
</dbReference>
<keyword evidence="10 11" id="KW-0472">Membrane</keyword>
<gene>
    <name evidence="13" type="ORF">EII11_06995</name>
</gene>
<sequence length="412" mass="43074">MSYVIGILVIVVGLLISVAIHELGHMLPAKRFGVPVPVFSVGFGPLLWEKEWRGTRYGLRAIPLGGYVRIVGMYAPARPGTPLLNKKGELTLAEEARRESAAEIPEGMEDRAFYRLSAPKKFAVMFGGPVTNLILSAVLFAVVLMGIGVPAASPTLAAVPATVTAVSGEVPGPAAAAGIEAGDRITAVGETPVERWSDLTSALNNSAGEPLSVTIDRNGEPQTVTVTPVKLEDGRWVIGVGAGVEYVSATPRRVLEVTWATFTGTASVVTRLPVAVWEVLTSLVTGSERDPAGVMSVVGVSRIAGEVASGEGVFATTDYRATVATLLSLLASLNMALFVFNLLPVPPLDGGHIVGAIFEGVRRTVARLRGRPDPGPADTARLVVVTYVMGALLIGMSVILMVADIVKPVTIG</sequence>
<dbReference type="GO" id="GO:0006508">
    <property type="term" value="P:proteolysis"/>
    <property type="evidence" value="ECO:0007669"/>
    <property type="project" value="UniProtKB-KW"/>
</dbReference>
<comment type="similarity">
    <text evidence="3">Belongs to the peptidase M50B family.</text>
</comment>
<evidence type="ECO:0000256" key="2">
    <source>
        <dbReference type="ARBA" id="ARBA00004141"/>
    </source>
</evidence>
<dbReference type="PANTHER" id="PTHR42837">
    <property type="entry name" value="REGULATOR OF SIGMA-E PROTEASE RSEP"/>
    <property type="match status" value="1"/>
</dbReference>
<evidence type="ECO:0000256" key="4">
    <source>
        <dbReference type="ARBA" id="ARBA00022670"/>
    </source>
</evidence>
<feature type="domain" description="PDZ" evidence="12">
    <location>
        <begin position="143"/>
        <end position="219"/>
    </location>
</feature>
<dbReference type="CDD" id="cd06163">
    <property type="entry name" value="S2P-M50_PDZ_RseP-like"/>
    <property type="match status" value="1"/>
</dbReference>
<keyword evidence="9 13" id="KW-0482">Metalloprotease</keyword>
<evidence type="ECO:0000259" key="12">
    <source>
        <dbReference type="SMART" id="SM00228"/>
    </source>
</evidence>
<evidence type="ECO:0000313" key="13">
    <source>
        <dbReference type="EMBL" id="RRC95140.1"/>
    </source>
</evidence>
<evidence type="ECO:0000256" key="10">
    <source>
        <dbReference type="ARBA" id="ARBA00023136"/>
    </source>
</evidence>
<keyword evidence="4 13" id="KW-0645">Protease</keyword>
<name>A0A3P1SE11_9ACTO</name>
<evidence type="ECO:0000256" key="11">
    <source>
        <dbReference type="SAM" id="Phobius"/>
    </source>
</evidence>
<protein>
    <submittedName>
        <fullName evidence="13">RIP metalloprotease</fullName>
    </submittedName>
</protein>
<evidence type="ECO:0000256" key="8">
    <source>
        <dbReference type="ARBA" id="ARBA00022989"/>
    </source>
</evidence>
<dbReference type="OrthoDB" id="9782003at2"/>
<accession>A0A3P1SE11</accession>
<feature type="transmembrane region" description="Helical" evidence="11">
    <location>
        <begin position="382"/>
        <end position="406"/>
    </location>
</feature>
<dbReference type="InterPro" id="IPR004387">
    <property type="entry name" value="Pept_M50_Zn"/>
</dbReference>
<keyword evidence="6" id="KW-0378">Hydrolase</keyword>
<dbReference type="InterPro" id="IPR008915">
    <property type="entry name" value="Peptidase_M50"/>
</dbReference>
<reference evidence="13 14" key="1">
    <citation type="submission" date="2018-11" db="EMBL/GenBank/DDBJ databases">
        <title>Genomes From Bacteria Associated with the Canine Oral Cavity: a Test Case for Automated Genome-Based Taxonomic Assignment.</title>
        <authorList>
            <person name="Coil D.A."/>
            <person name="Jospin G."/>
            <person name="Darling A.E."/>
            <person name="Wallis C."/>
            <person name="Davis I.J."/>
            <person name="Harris S."/>
            <person name="Eisen J.A."/>
            <person name="Holcombe L.J."/>
            <person name="O'Flynn C."/>
        </authorList>
    </citation>
    <scope>NUCLEOTIDE SEQUENCE [LARGE SCALE GENOMIC DNA]</scope>
    <source>
        <strain evidence="13 14">OH770</strain>
    </source>
</reference>
<evidence type="ECO:0000256" key="6">
    <source>
        <dbReference type="ARBA" id="ARBA00022801"/>
    </source>
</evidence>
<dbReference type="SMART" id="SM00228">
    <property type="entry name" value="PDZ"/>
    <property type="match status" value="1"/>
</dbReference>
<evidence type="ECO:0000256" key="7">
    <source>
        <dbReference type="ARBA" id="ARBA00022833"/>
    </source>
</evidence>
<comment type="caution">
    <text evidence="13">The sequence shown here is derived from an EMBL/GenBank/DDBJ whole genome shotgun (WGS) entry which is preliminary data.</text>
</comment>
<dbReference type="AlphaFoldDB" id="A0A3P1SE11"/>
<dbReference type="Gene3D" id="2.30.42.10">
    <property type="match status" value="1"/>
</dbReference>
<dbReference type="EMBL" id="RQZF01000006">
    <property type="protein sequence ID" value="RRC95140.1"/>
    <property type="molecule type" value="Genomic_DNA"/>
</dbReference>
<evidence type="ECO:0000256" key="9">
    <source>
        <dbReference type="ARBA" id="ARBA00023049"/>
    </source>
</evidence>
<keyword evidence="7" id="KW-0862">Zinc</keyword>
<comment type="subcellular location">
    <subcellularLocation>
        <location evidence="2">Membrane</location>
        <topology evidence="2">Multi-pass membrane protein</topology>
    </subcellularLocation>
</comment>
<keyword evidence="5 11" id="KW-0812">Transmembrane</keyword>
<evidence type="ECO:0000256" key="3">
    <source>
        <dbReference type="ARBA" id="ARBA00007931"/>
    </source>
</evidence>
<evidence type="ECO:0000256" key="5">
    <source>
        <dbReference type="ARBA" id="ARBA00022692"/>
    </source>
</evidence>
<evidence type="ECO:0000256" key="1">
    <source>
        <dbReference type="ARBA" id="ARBA00001947"/>
    </source>
</evidence>
<comment type="cofactor">
    <cofactor evidence="1">
        <name>Zn(2+)</name>
        <dbReference type="ChEBI" id="CHEBI:29105"/>
    </cofactor>
</comment>
<dbReference type="InterPro" id="IPR041489">
    <property type="entry name" value="PDZ_6"/>
</dbReference>
<dbReference type="CDD" id="cd23081">
    <property type="entry name" value="cpPDZ_EcRseP-like"/>
    <property type="match status" value="1"/>
</dbReference>
<dbReference type="SUPFAM" id="SSF50156">
    <property type="entry name" value="PDZ domain-like"/>
    <property type="match status" value="1"/>
</dbReference>
<dbReference type="Pfam" id="PF17820">
    <property type="entry name" value="PDZ_6"/>
    <property type="match status" value="1"/>
</dbReference>
<dbReference type="InterPro" id="IPR036034">
    <property type="entry name" value="PDZ_sf"/>
</dbReference>
<dbReference type="Pfam" id="PF02163">
    <property type="entry name" value="Peptidase_M50"/>
    <property type="match status" value="1"/>
</dbReference>
<keyword evidence="8 11" id="KW-1133">Transmembrane helix</keyword>
<organism evidence="13 14">
    <name type="scientific">Schaalia canis</name>
    <dbReference type="NCBI Taxonomy" id="100469"/>
    <lineage>
        <taxon>Bacteria</taxon>
        <taxon>Bacillati</taxon>
        <taxon>Actinomycetota</taxon>
        <taxon>Actinomycetes</taxon>
        <taxon>Actinomycetales</taxon>
        <taxon>Actinomycetaceae</taxon>
        <taxon>Schaalia</taxon>
    </lineage>
</organism>
<keyword evidence="14" id="KW-1185">Reference proteome</keyword>
<dbReference type="RefSeq" id="WP_124870662.1">
    <property type="nucleotide sequence ID" value="NZ_RQZF01000006.1"/>
</dbReference>
<feature type="transmembrane region" description="Helical" evidence="11">
    <location>
        <begin position="122"/>
        <end position="147"/>
    </location>
</feature>
<evidence type="ECO:0000313" key="14">
    <source>
        <dbReference type="Proteomes" id="UP000280444"/>
    </source>
</evidence>
<dbReference type="InterPro" id="IPR001478">
    <property type="entry name" value="PDZ"/>
</dbReference>
<dbReference type="PANTHER" id="PTHR42837:SF2">
    <property type="entry name" value="MEMBRANE METALLOPROTEASE ARASP2, CHLOROPLASTIC-RELATED"/>
    <property type="match status" value="1"/>
</dbReference>
<dbReference type="GO" id="GO:0016020">
    <property type="term" value="C:membrane"/>
    <property type="evidence" value="ECO:0007669"/>
    <property type="project" value="UniProtKB-SubCell"/>
</dbReference>